<keyword evidence="2" id="KW-0472">Membrane</keyword>
<proteinExistence type="predicted"/>
<organism evidence="2">
    <name type="scientific">Nothobranchius korthausae</name>
    <dbReference type="NCBI Taxonomy" id="1143690"/>
    <lineage>
        <taxon>Eukaryota</taxon>
        <taxon>Metazoa</taxon>
        <taxon>Chordata</taxon>
        <taxon>Craniata</taxon>
        <taxon>Vertebrata</taxon>
        <taxon>Euteleostomi</taxon>
        <taxon>Actinopterygii</taxon>
        <taxon>Neopterygii</taxon>
        <taxon>Teleostei</taxon>
        <taxon>Neoteleostei</taxon>
        <taxon>Acanthomorphata</taxon>
        <taxon>Ovalentaria</taxon>
        <taxon>Atherinomorphae</taxon>
        <taxon>Cyprinodontiformes</taxon>
        <taxon>Nothobranchiidae</taxon>
        <taxon>Nothobranchius</taxon>
    </lineage>
</organism>
<feature type="compositionally biased region" description="Basic and acidic residues" evidence="1">
    <location>
        <begin position="501"/>
        <end position="517"/>
    </location>
</feature>
<reference evidence="2" key="1">
    <citation type="submission" date="2016-05" db="EMBL/GenBank/DDBJ databases">
        <authorList>
            <person name="Lavstsen T."/>
            <person name="Jespersen J.S."/>
        </authorList>
    </citation>
    <scope>NUCLEOTIDE SEQUENCE</scope>
    <source>
        <tissue evidence="2">Brain</tissue>
    </source>
</reference>
<accession>A0A1A8FVE5</accession>
<evidence type="ECO:0000313" key="2">
    <source>
        <dbReference type="EMBL" id="SBQ62967.1"/>
    </source>
</evidence>
<feature type="compositionally biased region" description="Basic and acidic residues" evidence="1">
    <location>
        <begin position="358"/>
        <end position="408"/>
    </location>
</feature>
<reference evidence="2" key="2">
    <citation type="submission" date="2016-06" db="EMBL/GenBank/DDBJ databases">
        <title>The genome of a short-lived fish provides insights into sex chromosome evolution and the genetic control of aging.</title>
        <authorList>
            <person name="Reichwald K."/>
            <person name="Felder M."/>
            <person name="Petzold A."/>
            <person name="Koch P."/>
            <person name="Groth M."/>
            <person name="Platzer M."/>
        </authorList>
    </citation>
    <scope>NUCLEOTIDE SEQUENCE</scope>
    <source>
        <tissue evidence="2">Brain</tissue>
    </source>
</reference>
<dbReference type="EMBL" id="HAEB01016440">
    <property type="protein sequence ID" value="SBQ62967.1"/>
    <property type="molecule type" value="Transcribed_RNA"/>
</dbReference>
<feature type="compositionally biased region" description="Polar residues" evidence="1">
    <location>
        <begin position="539"/>
        <end position="554"/>
    </location>
</feature>
<feature type="region of interest" description="Disordered" evidence="1">
    <location>
        <begin position="226"/>
        <end position="570"/>
    </location>
</feature>
<gene>
    <name evidence="2" type="primary">CLMN</name>
</gene>
<feature type="region of interest" description="Disordered" evidence="1">
    <location>
        <begin position="40"/>
        <end position="68"/>
    </location>
</feature>
<feature type="compositionally biased region" description="Low complexity" evidence="1">
    <location>
        <begin position="269"/>
        <end position="287"/>
    </location>
</feature>
<name>A0A1A8FVE5_9TELE</name>
<feature type="compositionally biased region" description="Polar residues" evidence="1">
    <location>
        <begin position="47"/>
        <end position="65"/>
    </location>
</feature>
<feature type="region of interest" description="Disordered" evidence="1">
    <location>
        <begin position="128"/>
        <end position="155"/>
    </location>
</feature>
<evidence type="ECO:0000256" key="1">
    <source>
        <dbReference type="SAM" id="MobiDB-lite"/>
    </source>
</evidence>
<feature type="compositionally biased region" description="Polar residues" evidence="1">
    <location>
        <begin position="409"/>
        <end position="421"/>
    </location>
</feature>
<feature type="compositionally biased region" description="Basic and acidic residues" evidence="1">
    <location>
        <begin position="242"/>
        <end position="260"/>
    </location>
</feature>
<feature type="compositionally biased region" description="Polar residues" evidence="1">
    <location>
        <begin position="128"/>
        <end position="141"/>
    </location>
</feature>
<dbReference type="AlphaFoldDB" id="A0A1A8FVE5"/>
<sequence>MYVSQFLEHFPGEQETPEPSQLMERSVSMGRLYFRDGHLDHMRSDSEGSTVRQRSKMFQSNSNQHPPKVLISSVSEDRDVLLPRLKAAAARSWSSEDFLTDSAHMGDVSNSANLKDQTVVPEDSACGSVQQNLTHSPSSVPESVVGDSAIDSPDSWVEGELMPERFSDSYSDGSLWDSGTVWEVHRATPVEVTPVDEGFISSMEDRAPDGESMTESFMDEGISSISSNQEPIHVQTQEEELENRGNLDRSYQDLGTDLKESFTQQTEGALSPTAESPPSSSGPESLTAGPVIWFNPRSTEPPSHEGNGFGGSPLKKQENDENEEDGQISIVGESPGQERPSPTSEGREPGSPPEDEGKEARRWSEAVDARTDVAVGEQHEDLSRNSTCEENHSETLKDSYSTKKEKPSKTSLNIPLISITSEPEEDNQEPEPGPGGTDQEEHEGLTQQCTPDVQSPHGPEEMKHGRNRVPAGRLESMGCSENQHLGDGNFGACSDEAGGDFQKERSAGEHSQEERATTARGPLDTLKQRVDADEDQDKLTSSSSEAETQNTQRNLQHEVLDPTTFNQNSPVGTSAGVPTHMDWFYSDSGPSSPVEDLVGDGVEPMDLFYPNEEEPMVPEPSDVEMQRWPSVLSVSALQPAPVSDGPEDQQLGEDTLDGEDLDCLVDGASHHPADPASSMDQCVLCGVAIGPAGRSQPLRNELESCSRPGEIQIAPVLRHRKGSRVPDSVNHQRTGPRSAEEQDVALWWKENMELCVLLLLWLLVYSIMLLKELDLMVLPSIMP</sequence>
<protein>
    <submittedName>
        <fullName evidence="2">Calmin (Calponin-like, transmembrane)</fullName>
    </submittedName>
</protein>
<keyword evidence="2" id="KW-0812">Transmembrane</keyword>